<dbReference type="EMBL" id="LNGE01000035">
    <property type="protein sequence ID" value="KYC44964.1"/>
    <property type="molecule type" value="Genomic_DNA"/>
</dbReference>
<evidence type="ECO:0000256" key="2">
    <source>
        <dbReference type="ARBA" id="ARBA00022485"/>
    </source>
</evidence>
<comment type="caution">
    <text evidence="8">The sequence shown here is derived from an EMBL/GenBank/DDBJ whole genome shotgun (WGS) entry which is preliminary data.</text>
</comment>
<dbReference type="SUPFAM" id="SSF102114">
    <property type="entry name" value="Radical SAM enzymes"/>
    <property type="match status" value="1"/>
</dbReference>
<keyword evidence="3" id="KW-0949">S-adenosyl-L-methionine</keyword>
<dbReference type="PANTHER" id="PTHR11228">
    <property type="entry name" value="RADICAL SAM DOMAIN PROTEIN"/>
    <property type="match status" value="1"/>
</dbReference>
<comment type="cofactor">
    <cofactor evidence="1">
        <name>[4Fe-4S] cluster</name>
        <dbReference type="ChEBI" id="CHEBI:49883"/>
    </cofactor>
</comment>
<proteinExistence type="predicted"/>
<protein>
    <submittedName>
        <fullName evidence="8">Molybdenum cofactor biosynthesis protein A</fullName>
    </submittedName>
</protein>
<evidence type="ECO:0000313" key="8">
    <source>
        <dbReference type="EMBL" id="KYC44964.1"/>
    </source>
</evidence>
<dbReference type="GO" id="GO:0051539">
    <property type="term" value="F:4 iron, 4 sulfur cluster binding"/>
    <property type="evidence" value="ECO:0007669"/>
    <property type="project" value="UniProtKB-KW"/>
</dbReference>
<accession>A0A150IJZ8</accession>
<dbReference type="InterPro" id="IPR023885">
    <property type="entry name" value="4Fe4S-binding_SPASM_dom"/>
</dbReference>
<evidence type="ECO:0000259" key="7">
    <source>
        <dbReference type="PROSITE" id="PS51918"/>
    </source>
</evidence>
<dbReference type="PROSITE" id="PS51918">
    <property type="entry name" value="RADICAL_SAM"/>
    <property type="match status" value="1"/>
</dbReference>
<reference evidence="8 9" key="1">
    <citation type="journal article" date="2016" name="ISME J.">
        <title>Chasing the elusive Euryarchaeota class WSA2: genomes reveal a uniquely fastidious methyl-reducing methanogen.</title>
        <authorList>
            <person name="Nobu M.K."/>
            <person name="Narihiro T."/>
            <person name="Kuroda K."/>
            <person name="Mei R."/>
            <person name="Liu W.T."/>
        </authorList>
    </citation>
    <scope>NUCLEOTIDE SEQUENCE [LARGE SCALE GENOMIC DNA]</scope>
    <source>
        <strain evidence="8">B03fssc0709_Meth_Bin005</strain>
    </source>
</reference>
<dbReference type="NCBIfam" id="TIGR04085">
    <property type="entry name" value="rSAM_more_4Fe4S"/>
    <property type="match status" value="1"/>
</dbReference>
<dbReference type="InterPro" id="IPR013785">
    <property type="entry name" value="Aldolase_TIM"/>
</dbReference>
<keyword evidence="4" id="KW-0479">Metal-binding</keyword>
<dbReference type="SFLD" id="SFLDG01386">
    <property type="entry name" value="main_SPASM_domain-containing"/>
    <property type="match status" value="1"/>
</dbReference>
<evidence type="ECO:0000256" key="5">
    <source>
        <dbReference type="ARBA" id="ARBA00023004"/>
    </source>
</evidence>
<keyword evidence="5" id="KW-0408">Iron</keyword>
<name>A0A150IJZ8_9EURY</name>
<dbReference type="SFLD" id="SFLDG01067">
    <property type="entry name" value="SPASM/twitch_domain_containing"/>
    <property type="match status" value="1"/>
</dbReference>
<dbReference type="InterPro" id="IPR017200">
    <property type="entry name" value="PqqE-like"/>
</dbReference>
<dbReference type="CDD" id="cd01335">
    <property type="entry name" value="Radical_SAM"/>
    <property type="match status" value="1"/>
</dbReference>
<dbReference type="GO" id="GO:0003824">
    <property type="term" value="F:catalytic activity"/>
    <property type="evidence" value="ECO:0007669"/>
    <property type="project" value="InterPro"/>
</dbReference>
<dbReference type="InterPro" id="IPR050377">
    <property type="entry name" value="Radical_SAM_PqqE_MftC-like"/>
</dbReference>
<organism evidence="8 9">
    <name type="scientific">Candidatus Methanofastidiosum methylothiophilum</name>
    <dbReference type="NCBI Taxonomy" id="1705564"/>
    <lineage>
        <taxon>Archaea</taxon>
        <taxon>Methanobacteriati</taxon>
        <taxon>Methanobacteriota</taxon>
        <taxon>Stenosarchaea group</taxon>
        <taxon>Candidatus Methanofastidiosia</taxon>
        <taxon>Candidatus Methanofastidiosales</taxon>
        <taxon>Candidatus Methanofastidiosaceae</taxon>
        <taxon>Candidatus Methanofastidiosum</taxon>
    </lineage>
</organism>
<dbReference type="AlphaFoldDB" id="A0A150IJZ8"/>
<keyword evidence="6" id="KW-0411">Iron-sulfur</keyword>
<evidence type="ECO:0000256" key="4">
    <source>
        <dbReference type="ARBA" id="ARBA00022723"/>
    </source>
</evidence>
<dbReference type="Proteomes" id="UP000092401">
    <property type="component" value="Unassembled WGS sequence"/>
</dbReference>
<gene>
    <name evidence="8" type="ORF">APG10_01272</name>
</gene>
<dbReference type="SFLD" id="SFLDS00029">
    <property type="entry name" value="Radical_SAM"/>
    <property type="match status" value="1"/>
</dbReference>
<evidence type="ECO:0000256" key="6">
    <source>
        <dbReference type="ARBA" id="ARBA00023014"/>
    </source>
</evidence>
<keyword evidence="2" id="KW-0004">4Fe-4S</keyword>
<dbReference type="CDD" id="cd21123">
    <property type="entry name" value="SPASM_MftC-like"/>
    <property type="match status" value="1"/>
</dbReference>
<evidence type="ECO:0000256" key="1">
    <source>
        <dbReference type="ARBA" id="ARBA00001966"/>
    </source>
</evidence>
<dbReference type="Pfam" id="PF13186">
    <property type="entry name" value="SPASM"/>
    <property type="match status" value="1"/>
</dbReference>
<dbReference type="PIRSF" id="PIRSF037420">
    <property type="entry name" value="PQQ_syn_pqqE"/>
    <property type="match status" value="1"/>
</dbReference>
<dbReference type="InterPro" id="IPR007197">
    <property type="entry name" value="rSAM"/>
</dbReference>
<dbReference type="PANTHER" id="PTHR11228:SF7">
    <property type="entry name" value="PQQA PEPTIDE CYCLASE"/>
    <property type="match status" value="1"/>
</dbReference>
<feature type="domain" description="Radical SAM core" evidence="7">
    <location>
        <begin position="1"/>
        <end position="229"/>
    </location>
</feature>
<sequence length="378" mass="44302">MKEFHIQWHILDRCNLRCSHCYQDDYSAKNELSIEKLKLIADNIDRTMKRWNSRVNILLTGGEPLLKEGIFELFSYLGEKKTVKETNIITNGTLLSKNIDKLENYKKCKYILFSLDGVTEHTNDVIRGSGVFKKVLEQIKFIDNKRFKKILMFTVSKKNYEDAYNLIEFGKKNNLDGIIIEKLIPLGQSDNEFSNVLTKNMLKKLWDFLLIENGYDTNKSYEYRALKIEYKKRKNIESLIKNFFKKNKRRDDNLYYQKSEGKSENSICDKWENNEYEDQQIIKSSIKVANCIVGRDGCAIMPDGSVFPCRRLPISIGNLLEDEFYEIFENSKKLKDLTDRNLLKGKCKDCDVNGCFGCRAMVYAVKKDLFSEDPHCWK</sequence>
<evidence type="ECO:0000256" key="3">
    <source>
        <dbReference type="ARBA" id="ARBA00022691"/>
    </source>
</evidence>
<dbReference type="Gene3D" id="3.20.20.70">
    <property type="entry name" value="Aldolase class I"/>
    <property type="match status" value="1"/>
</dbReference>
<evidence type="ECO:0000313" key="9">
    <source>
        <dbReference type="Proteomes" id="UP000092401"/>
    </source>
</evidence>
<dbReference type="Pfam" id="PF04055">
    <property type="entry name" value="Radical_SAM"/>
    <property type="match status" value="1"/>
</dbReference>
<dbReference type="GO" id="GO:0046872">
    <property type="term" value="F:metal ion binding"/>
    <property type="evidence" value="ECO:0007669"/>
    <property type="project" value="UniProtKB-KW"/>
</dbReference>
<dbReference type="InterPro" id="IPR058240">
    <property type="entry name" value="rSAM_sf"/>
</dbReference>